<dbReference type="Proteomes" id="UP000288805">
    <property type="component" value="Unassembled WGS sequence"/>
</dbReference>
<name>A0A438FT37_VITVI</name>
<protein>
    <submittedName>
        <fullName evidence="2">Uncharacterized protein</fullName>
    </submittedName>
</protein>
<feature type="compositionally biased region" description="Basic and acidic residues" evidence="1">
    <location>
        <begin position="89"/>
        <end position="107"/>
    </location>
</feature>
<sequence>MEPPMLTAPTATTTVGSTLLHTPEFPSDHSSISTSAPLRRLATAEIWKFQDLVRRGEISQFLSRELPVLANSAVCFCVGLIVLGEEKAVESDNMKEQPPTARKERSDSSNSPQDAASIPHPRDAVAGGDRTVYSPSVYAPQAQAFYYGGNVIVLFQLAILRHRATHAIMRCGILSFVNAHKTWMARPGHMPKGG</sequence>
<dbReference type="EMBL" id="QGNW01000749">
    <property type="protein sequence ID" value="RVW63115.1"/>
    <property type="molecule type" value="Genomic_DNA"/>
</dbReference>
<evidence type="ECO:0000313" key="2">
    <source>
        <dbReference type="EMBL" id="RVW63115.1"/>
    </source>
</evidence>
<evidence type="ECO:0000313" key="3">
    <source>
        <dbReference type="Proteomes" id="UP000288805"/>
    </source>
</evidence>
<evidence type="ECO:0000256" key="1">
    <source>
        <dbReference type="SAM" id="MobiDB-lite"/>
    </source>
</evidence>
<feature type="region of interest" description="Disordered" evidence="1">
    <location>
        <begin position="89"/>
        <end position="126"/>
    </location>
</feature>
<reference evidence="2 3" key="1">
    <citation type="journal article" date="2018" name="PLoS Genet.">
        <title>Population sequencing reveals clonal diversity and ancestral inbreeding in the grapevine cultivar Chardonnay.</title>
        <authorList>
            <person name="Roach M.J."/>
            <person name="Johnson D.L."/>
            <person name="Bohlmann J."/>
            <person name="van Vuuren H.J."/>
            <person name="Jones S.J."/>
            <person name="Pretorius I.S."/>
            <person name="Schmidt S.A."/>
            <person name="Borneman A.R."/>
        </authorList>
    </citation>
    <scope>NUCLEOTIDE SEQUENCE [LARGE SCALE GENOMIC DNA]</scope>
    <source>
        <strain evidence="3">cv. Chardonnay</strain>
        <tissue evidence="2">Leaf</tissue>
    </source>
</reference>
<proteinExistence type="predicted"/>
<accession>A0A438FT37</accession>
<gene>
    <name evidence="2" type="ORF">CK203_057510</name>
</gene>
<comment type="caution">
    <text evidence="2">The sequence shown here is derived from an EMBL/GenBank/DDBJ whole genome shotgun (WGS) entry which is preliminary data.</text>
</comment>
<dbReference type="AlphaFoldDB" id="A0A438FT37"/>
<organism evidence="2 3">
    <name type="scientific">Vitis vinifera</name>
    <name type="common">Grape</name>
    <dbReference type="NCBI Taxonomy" id="29760"/>
    <lineage>
        <taxon>Eukaryota</taxon>
        <taxon>Viridiplantae</taxon>
        <taxon>Streptophyta</taxon>
        <taxon>Embryophyta</taxon>
        <taxon>Tracheophyta</taxon>
        <taxon>Spermatophyta</taxon>
        <taxon>Magnoliopsida</taxon>
        <taxon>eudicotyledons</taxon>
        <taxon>Gunneridae</taxon>
        <taxon>Pentapetalae</taxon>
        <taxon>rosids</taxon>
        <taxon>Vitales</taxon>
        <taxon>Vitaceae</taxon>
        <taxon>Viteae</taxon>
        <taxon>Vitis</taxon>
    </lineage>
</organism>